<evidence type="ECO:0000313" key="1">
    <source>
        <dbReference type="EMBL" id="CAA0138232.1"/>
    </source>
</evidence>
<protein>
    <submittedName>
        <fullName evidence="1">Uncharacterized protein</fullName>
    </submittedName>
</protein>
<gene>
    <name evidence="1" type="ORF">AELLOGFF_02402</name>
</gene>
<name>A0A5S9RD32_MYCVN</name>
<dbReference type="EMBL" id="CACSIP010000076">
    <property type="protein sequence ID" value="CAA0138232.1"/>
    <property type="molecule type" value="Genomic_DNA"/>
</dbReference>
<organism evidence="1 2">
    <name type="scientific">Mycolicibacterium vanbaalenii</name>
    <name type="common">Mycobacterium vanbaalenii</name>
    <dbReference type="NCBI Taxonomy" id="110539"/>
    <lineage>
        <taxon>Bacteria</taxon>
        <taxon>Bacillati</taxon>
        <taxon>Actinomycetota</taxon>
        <taxon>Actinomycetes</taxon>
        <taxon>Mycobacteriales</taxon>
        <taxon>Mycobacteriaceae</taxon>
        <taxon>Mycolicibacterium</taxon>
    </lineage>
</organism>
<dbReference type="RefSeq" id="WP_159235486.1">
    <property type="nucleotide sequence ID" value="NZ_CACSIP010000076.1"/>
</dbReference>
<reference evidence="1 2" key="1">
    <citation type="submission" date="2019-11" db="EMBL/GenBank/DDBJ databases">
        <authorList>
            <person name="Holert J."/>
        </authorList>
    </citation>
    <scope>NUCLEOTIDE SEQUENCE [LARGE SCALE GENOMIC DNA]</scope>
    <source>
        <strain evidence="1">BC8_1</strain>
    </source>
</reference>
<dbReference type="Proteomes" id="UP000430146">
    <property type="component" value="Unassembled WGS sequence"/>
</dbReference>
<dbReference type="AlphaFoldDB" id="A0A5S9RD32"/>
<keyword evidence="2" id="KW-1185">Reference proteome</keyword>
<sequence>MITFEQARQIVADNRASAYPPEADFQVDTVGFENDTHYQLIAGPYAMGSVASVMRTISGG</sequence>
<proteinExistence type="predicted"/>
<evidence type="ECO:0000313" key="2">
    <source>
        <dbReference type="Proteomes" id="UP000430146"/>
    </source>
</evidence>
<accession>A0A5S9RD32</accession>